<accession>A0AA92V4P5</accession>
<dbReference type="Pfam" id="PF24391">
    <property type="entry name" value="HD-CE"/>
    <property type="match status" value="1"/>
</dbReference>
<gene>
    <name evidence="2" type="ORF">DW064_09790</name>
</gene>
<dbReference type="AlphaFoldDB" id="A0AA92V4P5"/>
<name>A0AA92V4P5_9BACT</name>
<proteinExistence type="predicted"/>
<evidence type="ECO:0000259" key="1">
    <source>
        <dbReference type="Pfam" id="PF24391"/>
    </source>
</evidence>
<dbReference type="SUPFAM" id="SSF55874">
    <property type="entry name" value="ATPase domain of HSP90 chaperone/DNA topoisomerase II/histidine kinase"/>
    <property type="match status" value="1"/>
</dbReference>
<dbReference type="InterPro" id="IPR020575">
    <property type="entry name" value="Hsp90_N"/>
</dbReference>
<dbReference type="Proteomes" id="UP000284562">
    <property type="component" value="Unassembled WGS sequence"/>
</dbReference>
<evidence type="ECO:0000313" key="2">
    <source>
        <dbReference type="EMBL" id="RHK47917.1"/>
    </source>
</evidence>
<dbReference type="InterPro" id="IPR056471">
    <property type="entry name" value="HD-CE"/>
</dbReference>
<dbReference type="EMBL" id="QRNN01000038">
    <property type="protein sequence ID" value="RHK47917.1"/>
    <property type="molecule type" value="Genomic_DNA"/>
</dbReference>
<reference evidence="2 3" key="1">
    <citation type="submission" date="2018-08" db="EMBL/GenBank/DDBJ databases">
        <title>A genome reference for cultivated species of the human gut microbiota.</title>
        <authorList>
            <person name="Zou Y."/>
            <person name="Xue W."/>
            <person name="Luo G."/>
        </authorList>
    </citation>
    <scope>NUCLEOTIDE SEQUENCE [LARGE SCALE GENOMIC DNA]</scope>
    <source>
        <strain evidence="2 3">AF43-2</strain>
    </source>
</reference>
<comment type="caution">
    <text evidence="2">The sequence shown here is derived from an EMBL/GenBank/DDBJ whole genome shotgun (WGS) entry which is preliminary data.</text>
</comment>
<dbReference type="Gene3D" id="3.30.565.10">
    <property type="entry name" value="Histidine kinase-like ATPase, C-terminal domain"/>
    <property type="match status" value="1"/>
</dbReference>
<feature type="domain" description="HD-CE" evidence="1">
    <location>
        <begin position="42"/>
        <end position="308"/>
    </location>
</feature>
<dbReference type="InterPro" id="IPR036890">
    <property type="entry name" value="HATPase_C_sf"/>
</dbReference>
<protein>
    <recommendedName>
        <fullName evidence="1">HD-CE domain-containing protein</fullName>
    </recommendedName>
</protein>
<dbReference type="PRINTS" id="PR00775">
    <property type="entry name" value="HEATSHOCK90"/>
</dbReference>
<evidence type="ECO:0000313" key="3">
    <source>
        <dbReference type="Proteomes" id="UP000284562"/>
    </source>
</evidence>
<sequence length="725" mass="83348">MNYIEQVFRNKAKDEGCSILVSKWNYDSTLIPEALETIPLIFPHFSKHNKSHSETILNNIVNVLGKNVIEQLSSTDLWLILESAYCHDLGMVITVEMINAALQDGSFLKYFRSVLADPFHEMYKYAAFYAIKDGKLVLKQNDFSLMMYDSVRFLMSDYFRSRHADNSLKAIANTESVLALDLPKAIVPTRLISMMGAVCRSHTLNFNEVMSLPQVENGIATDMAHPRFVACLLRLGDILDIDNNRFSDVFIKTISEMPELSQLHKDKHLSITHLRIDSKYIEVNAKCNSPRVAKVTKDWFSWIKEEVNNQTLRWNTIVPDDVSCYLPTISSLDIEIEGYDNLSTIEMPRFTIDVNKALELLQGKNFYKDPFDSIRELLQNAVDSTLLKFYEIYKDTEVIRNGIDEGFLDAAKLFPIHVTVKRDAKGTILVSISDKGLGISKQQLKFLSNTGSSSKNVLKQDIIRNMPPWMRPSGVFGIGFQSIFLLTDKVEIETKDFFTDECISIEMYNPRSKMKGDIYIKPCSHMYESGFKLHFSLKEEWNKKNVERNDFFSDEHEEDCVESICKKVKQYAAMSFFPIYCNEEYIEREGNFYFDQATGIELKFSDTNEGHEQKFYFKNALVASLPNVSFFSVIANFHSCNSVDYLTLDRSSFKDNMQSEVQDLLYQAIDNYLHSPSFVPVYSSGTNSFVLFRRFNGKASILYWRKIGILSSKINICMSILTMIK</sequence>
<organism evidence="2 3">
    <name type="scientific">Segatella copri</name>
    <dbReference type="NCBI Taxonomy" id="165179"/>
    <lineage>
        <taxon>Bacteria</taxon>
        <taxon>Pseudomonadati</taxon>
        <taxon>Bacteroidota</taxon>
        <taxon>Bacteroidia</taxon>
        <taxon>Bacteroidales</taxon>
        <taxon>Prevotellaceae</taxon>
        <taxon>Segatella</taxon>
    </lineage>
</organism>